<keyword evidence="3" id="KW-1185">Reference proteome</keyword>
<dbReference type="Proteomes" id="UP000831817">
    <property type="component" value="Chromosome"/>
</dbReference>
<reference evidence="2 3" key="1">
    <citation type="submission" date="2022-04" db="EMBL/GenBank/DDBJ databases">
        <title>Complete genome of Methanothermobacter tenebrarum strain RMAS.</title>
        <authorList>
            <person name="Nakamura K."/>
            <person name="Oshima K."/>
            <person name="Hattori M."/>
            <person name="Kamagata Y."/>
            <person name="Takamizawa K."/>
        </authorList>
    </citation>
    <scope>NUCLEOTIDE SEQUENCE [LARGE SCALE GENOMIC DNA]</scope>
    <source>
        <strain evidence="2 3">RMAS</strain>
    </source>
</reference>
<evidence type="ECO:0000313" key="2">
    <source>
        <dbReference type="EMBL" id="BDH79492.1"/>
    </source>
</evidence>
<name>A0ABN6PB87_9EURY</name>
<evidence type="ECO:0000313" key="3">
    <source>
        <dbReference type="Proteomes" id="UP000831817"/>
    </source>
</evidence>
<dbReference type="Pfam" id="PF13196">
    <property type="entry name" value="DUF4012"/>
    <property type="match status" value="1"/>
</dbReference>
<dbReference type="InterPro" id="IPR025101">
    <property type="entry name" value="DUF4012"/>
</dbReference>
<protein>
    <recommendedName>
        <fullName evidence="4">DUF4012 domain-containing protein</fullName>
    </recommendedName>
</protein>
<accession>A0ABN6PB87</accession>
<proteinExistence type="predicted"/>
<dbReference type="PROSITE" id="PS51257">
    <property type="entry name" value="PROKAR_LIPOPROTEIN"/>
    <property type="match status" value="1"/>
</dbReference>
<keyword evidence="1" id="KW-0812">Transmembrane</keyword>
<sequence length="263" mass="28935">MERRTIIIFVVALSVIIFLSCMYIKNSQNVMVGEKKVLLLCADPSEPRPGIGAVDMAFIITLDNGNITGIKSVYPGQMAHPTATPPPSLKAIGVERWYLHDALWEKDTEKGAKLAQEIVEYNTGEKTDIVVIVTPEAVDAILARIGPVYVEGEGYVSGNSIEFLREEQKAGYTRGDAVKSLMKAIIDSARDRNKYVSIVDEVVRQSAQGNIIIIPKTALVEFLTYIGFEKLKYTLQSHLGDCLTALLMDSSTTSSVMLRSSFL</sequence>
<dbReference type="GeneID" id="71965388"/>
<keyword evidence="1" id="KW-0472">Membrane</keyword>
<organism evidence="2 3">
    <name type="scientific">Methanothermobacter tenebrarum</name>
    <dbReference type="NCBI Taxonomy" id="680118"/>
    <lineage>
        <taxon>Archaea</taxon>
        <taxon>Methanobacteriati</taxon>
        <taxon>Methanobacteriota</taxon>
        <taxon>Methanomada group</taxon>
        <taxon>Methanobacteria</taxon>
        <taxon>Methanobacteriales</taxon>
        <taxon>Methanobacteriaceae</taxon>
        <taxon>Methanothermobacter</taxon>
    </lineage>
</organism>
<evidence type="ECO:0008006" key="4">
    <source>
        <dbReference type="Google" id="ProtNLM"/>
    </source>
</evidence>
<feature type="transmembrane region" description="Helical" evidence="1">
    <location>
        <begin position="6"/>
        <end position="24"/>
    </location>
</feature>
<evidence type="ECO:0000256" key="1">
    <source>
        <dbReference type="SAM" id="Phobius"/>
    </source>
</evidence>
<keyword evidence="1" id="KW-1133">Transmembrane helix</keyword>
<gene>
    <name evidence="2" type="ORF">MTTB_08710</name>
</gene>
<dbReference type="RefSeq" id="WP_248563843.1">
    <property type="nucleotide sequence ID" value="NZ_AP025698.1"/>
</dbReference>
<dbReference type="EMBL" id="AP025698">
    <property type="protein sequence ID" value="BDH79492.1"/>
    <property type="molecule type" value="Genomic_DNA"/>
</dbReference>